<protein>
    <recommendedName>
        <fullName evidence="12">Sulfotransferase</fullName>
    </recommendedName>
</protein>
<evidence type="ECO:0000256" key="7">
    <source>
        <dbReference type="ARBA" id="ARBA00023136"/>
    </source>
</evidence>
<dbReference type="InterPro" id="IPR018011">
    <property type="entry name" value="Carb_sulfotrans_8-10"/>
</dbReference>
<keyword evidence="6" id="KW-0333">Golgi apparatus</keyword>
<accession>A0A7S0MVX5</accession>
<evidence type="ECO:0000313" key="11">
    <source>
        <dbReference type="EMBL" id="CAD8652641.1"/>
    </source>
</evidence>
<evidence type="ECO:0000256" key="3">
    <source>
        <dbReference type="ARBA" id="ARBA00022679"/>
    </source>
</evidence>
<dbReference type="EMBL" id="HBFA01005056">
    <property type="protein sequence ID" value="CAD8652641.1"/>
    <property type="molecule type" value="Transcribed_RNA"/>
</dbReference>
<keyword evidence="10" id="KW-0732">Signal</keyword>
<reference evidence="11" key="1">
    <citation type="submission" date="2021-01" db="EMBL/GenBank/DDBJ databases">
        <authorList>
            <person name="Corre E."/>
            <person name="Pelletier E."/>
            <person name="Niang G."/>
            <person name="Scheremetjew M."/>
            <person name="Finn R."/>
            <person name="Kale V."/>
            <person name="Holt S."/>
            <person name="Cochrane G."/>
            <person name="Meng A."/>
            <person name="Brown T."/>
            <person name="Cohen L."/>
        </authorList>
    </citation>
    <scope>NUCLEOTIDE SEQUENCE</scope>
    <source>
        <strain evidence="11">CCMP722</strain>
    </source>
</reference>
<keyword evidence="7 9" id="KW-0472">Membrane</keyword>
<evidence type="ECO:0000256" key="5">
    <source>
        <dbReference type="ARBA" id="ARBA00022989"/>
    </source>
</evidence>
<keyword evidence="4 9" id="KW-0812">Transmembrane</keyword>
<evidence type="ECO:0000256" key="10">
    <source>
        <dbReference type="SAM" id="SignalP"/>
    </source>
</evidence>
<organism evidence="11">
    <name type="scientific">Pyramimonas obovata</name>
    <dbReference type="NCBI Taxonomy" id="1411642"/>
    <lineage>
        <taxon>Eukaryota</taxon>
        <taxon>Viridiplantae</taxon>
        <taxon>Chlorophyta</taxon>
        <taxon>Pyramimonadophyceae</taxon>
        <taxon>Pyramimonadales</taxon>
        <taxon>Pyramimonadaceae</taxon>
        <taxon>Pyramimonas</taxon>
        <taxon>Pyramimonas incertae sedis</taxon>
    </lineage>
</organism>
<feature type="transmembrane region" description="Helical" evidence="9">
    <location>
        <begin position="7"/>
        <end position="26"/>
    </location>
</feature>
<dbReference type="GO" id="GO:0016051">
    <property type="term" value="P:carbohydrate biosynthetic process"/>
    <property type="evidence" value="ECO:0007669"/>
    <property type="project" value="InterPro"/>
</dbReference>
<keyword evidence="5 9" id="KW-1133">Transmembrane helix</keyword>
<dbReference type="InterPro" id="IPR005331">
    <property type="entry name" value="Sulfotransferase"/>
</dbReference>
<evidence type="ECO:0000256" key="2">
    <source>
        <dbReference type="ARBA" id="ARBA00006339"/>
    </source>
</evidence>
<dbReference type="GO" id="GO:0008146">
    <property type="term" value="F:sulfotransferase activity"/>
    <property type="evidence" value="ECO:0007669"/>
    <property type="project" value="InterPro"/>
</dbReference>
<dbReference type="Pfam" id="PF03567">
    <property type="entry name" value="Sulfotransfer_2"/>
    <property type="match status" value="1"/>
</dbReference>
<sequence length="413" mass="48113">MHVTWQLLANLSVLVVALVTVLLVFLDGQEPWRIGVKPWQEGAKPDSQRKLWLSNGTAGWNCSGGLPVRYPTLKTHTNHHAASRQQESYEKLLHQTIIDEKRGVAYCRLPKNANEMMTSIFLWANGHDEEVWRDPHSTSKPKRKKVGLRYLEDYFAGGWLALLRSNRARLWHYVRGGDDMFKFVFVRNPFDRLVSAYISKFIGRSRHARNRRHYYDFEFDFKIKTRDFPESEGRSMQFVVAEGHLKGQLWTFEHMVHTIHSKWKHGRLPNSHFAPQTDVCDFRQIEYDYVGVLGGPSYRHDMECTFCRTLGWCNREKDEEWFHRQTTRGLPDDHANFALFSLQALEQVKEVFKADIRAFGDFATWESSKAYQRQIELARNGKLASLANTTAYRTNASPLWSPTIDGTTTPSRR</sequence>
<evidence type="ECO:0000256" key="4">
    <source>
        <dbReference type="ARBA" id="ARBA00022692"/>
    </source>
</evidence>
<keyword evidence="8" id="KW-0325">Glycoprotein</keyword>
<proteinExistence type="inferred from homology"/>
<feature type="signal peptide" evidence="10">
    <location>
        <begin position="1"/>
        <end position="17"/>
    </location>
</feature>
<comment type="similarity">
    <text evidence="2">Belongs to the sulfotransferase 2 family.</text>
</comment>
<evidence type="ECO:0008006" key="12">
    <source>
        <dbReference type="Google" id="ProtNLM"/>
    </source>
</evidence>
<dbReference type="PANTHER" id="PTHR12137:SF54">
    <property type="entry name" value="CARBOHYDRATE SULFOTRANSFERASE"/>
    <property type="match status" value="1"/>
</dbReference>
<evidence type="ECO:0000256" key="6">
    <source>
        <dbReference type="ARBA" id="ARBA00023034"/>
    </source>
</evidence>
<gene>
    <name evidence="11" type="ORF">POBO1169_LOCUS2593</name>
</gene>
<evidence type="ECO:0000256" key="1">
    <source>
        <dbReference type="ARBA" id="ARBA00004323"/>
    </source>
</evidence>
<dbReference type="GO" id="GO:0000139">
    <property type="term" value="C:Golgi membrane"/>
    <property type="evidence" value="ECO:0007669"/>
    <property type="project" value="UniProtKB-SubCell"/>
</dbReference>
<name>A0A7S0MVX5_9CHLO</name>
<comment type="subcellular location">
    <subcellularLocation>
        <location evidence="1">Golgi apparatus membrane</location>
        <topology evidence="1">Single-pass type II membrane protein</topology>
    </subcellularLocation>
</comment>
<evidence type="ECO:0000256" key="9">
    <source>
        <dbReference type="SAM" id="Phobius"/>
    </source>
</evidence>
<dbReference type="PANTHER" id="PTHR12137">
    <property type="entry name" value="CARBOHYDRATE SULFOTRANSFERASE"/>
    <property type="match status" value="1"/>
</dbReference>
<keyword evidence="3" id="KW-0808">Transferase</keyword>
<evidence type="ECO:0000256" key="8">
    <source>
        <dbReference type="ARBA" id="ARBA00023180"/>
    </source>
</evidence>
<feature type="chain" id="PRO_5031034784" description="Sulfotransferase" evidence="10">
    <location>
        <begin position="18"/>
        <end position="413"/>
    </location>
</feature>
<dbReference type="AlphaFoldDB" id="A0A7S0MVX5"/>